<evidence type="ECO:0008006" key="3">
    <source>
        <dbReference type="Google" id="ProtNLM"/>
    </source>
</evidence>
<reference evidence="1 2" key="1">
    <citation type="submission" date="2024-01" db="EMBL/GenBank/DDBJ databases">
        <title>Chryseobacterium sp. T9W2-O.</title>
        <authorList>
            <person name="Maltman C."/>
        </authorList>
    </citation>
    <scope>NUCLEOTIDE SEQUENCE [LARGE SCALE GENOMIC DNA]</scope>
    <source>
        <strain evidence="1 2">T9W2-O</strain>
    </source>
</reference>
<evidence type="ECO:0000313" key="2">
    <source>
        <dbReference type="Proteomes" id="UP001348397"/>
    </source>
</evidence>
<keyword evidence="2" id="KW-1185">Reference proteome</keyword>
<organism evidence="1 2">
    <name type="scientific">Chryseobacterium salviniae</name>
    <dbReference type="NCBI Taxonomy" id="3101750"/>
    <lineage>
        <taxon>Bacteria</taxon>
        <taxon>Pseudomonadati</taxon>
        <taxon>Bacteroidota</taxon>
        <taxon>Flavobacteriia</taxon>
        <taxon>Flavobacteriales</taxon>
        <taxon>Weeksellaceae</taxon>
        <taxon>Chryseobacterium group</taxon>
        <taxon>Chryseobacterium</taxon>
    </lineage>
</organism>
<comment type="caution">
    <text evidence="1">The sequence shown here is derived from an EMBL/GenBank/DDBJ whole genome shotgun (WGS) entry which is preliminary data.</text>
</comment>
<dbReference type="EMBL" id="JAYLAA010000037">
    <property type="protein sequence ID" value="MEC3875928.1"/>
    <property type="molecule type" value="Genomic_DNA"/>
</dbReference>
<sequence>MTITVLHNQSLLDIAIQHTGSVFNAFSLAAANDLAISDSLLPGSKIFIPETIEITTDIANYYSSKALQPATAYQENEFTERLGIGWFKVGQTFKIY</sequence>
<proteinExistence type="predicted"/>
<dbReference type="RefSeq" id="WP_326320729.1">
    <property type="nucleotide sequence ID" value="NZ_JAYLAA010000037.1"/>
</dbReference>
<gene>
    <name evidence="1" type="ORF">SOP96_09415</name>
</gene>
<protein>
    <recommendedName>
        <fullName evidence="3">LysM domain-containing protein</fullName>
    </recommendedName>
</protein>
<accession>A0ABU6HSQ0</accession>
<evidence type="ECO:0000313" key="1">
    <source>
        <dbReference type="EMBL" id="MEC3875928.1"/>
    </source>
</evidence>
<name>A0ABU6HSQ0_9FLAO</name>
<dbReference type="Proteomes" id="UP001348397">
    <property type="component" value="Unassembled WGS sequence"/>
</dbReference>